<dbReference type="GO" id="GO:0006611">
    <property type="term" value="P:protein export from nucleus"/>
    <property type="evidence" value="ECO:0007669"/>
    <property type="project" value="TreeGrafter"/>
</dbReference>
<dbReference type="InterPro" id="IPR011989">
    <property type="entry name" value="ARM-like"/>
</dbReference>
<organism evidence="3 4">
    <name type="scientific">Novymonas esmeraldas</name>
    <dbReference type="NCBI Taxonomy" id="1808958"/>
    <lineage>
        <taxon>Eukaryota</taxon>
        <taxon>Discoba</taxon>
        <taxon>Euglenozoa</taxon>
        <taxon>Kinetoplastea</taxon>
        <taxon>Metakinetoplastina</taxon>
        <taxon>Trypanosomatida</taxon>
        <taxon>Trypanosomatidae</taxon>
        <taxon>Novymonas</taxon>
    </lineage>
</organism>
<dbReference type="GO" id="GO:0005635">
    <property type="term" value="C:nuclear envelope"/>
    <property type="evidence" value="ECO:0007669"/>
    <property type="project" value="TreeGrafter"/>
</dbReference>
<dbReference type="Pfam" id="PF08506">
    <property type="entry name" value="Cse1"/>
    <property type="match status" value="1"/>
</dbReference>
<comment type="caution">
    <text evidence="3">The sequence shown here is derived from an EMBL/GenBank/DDBJ whole genome shotgun (WGS) entry which is preliminary data.</text>
</comment>
<protein>
    <submittedName>
        <fullName evidence="3">CAS/CSE/importin domain protein</fullName>
    </submittedName>
</protein>
<evidence type="ECO:0000313" key="4">
    <source>
        <dbReference type="Proteomes" id="UP001430356"/>
    </source>
</evidence>
<accession>A0AAW0EPA8</accession>
<dbReference type="Proteomes" id="UP001430356">
    <property type="component" value="Unassembled WGS sequence"/>
</dbReference>
<gene>
    <name evidence="3" type="ORF">NESM_000464900</name>
</gene>
<dbReference type="AlphaFoldDB" id="A0AAW0EPA8"/>
<dbReference type="GO" id="GO:0031267">
    <property type="term" value="F:small GTPase binding"/>
    <property type="evidence" value="ECO:0007669"/>
    <property type="project" value="InterPro"/>
</dbReference>
<dbReference type="GO" id="GO:0005049">
    <property type="term" value="F:nuclear export signal receptor activity"/>
    <property type="evidence" value="ECO:0007669"/>
    <property type="project" value="TreeGrafter"/>
</dbReference>
<dbReference type="GO" id="GO:0005829">
    <property type="term" value="C:cytosol"/>
    <property type="evidence" value="ECO:0007669"/>
    <property type="project" value="TreeGrafter"/>
</dbReference>
<sequence>MQPIDASDPRTRAAYEECATKIGSSDPAVRGPAEERLMRDQDAVDRQRGLLMLQLTLAFSGCPTSTFFAISFKNTVKKCWDPSTSEHCVQDADKADVRAVIIRGMLQATGAVQRNVAEAVALIAAVDFPAVWPDALTLLVEVLTTGTDVAAVRAALSTSHSVLRKYREAGELTATLVYELRTLYTVMCPALLRSMEWLLSMAQTSGASSAAAAADTLRGITDAVECLRDITSLDLGDEFIARIRSIAELFSHCLLLPLPAAPSQGGAAAGVMIEMKSAVLACMTHWLQSYDEDFEAMAPHFIEVVVDMLAHSACSESSMDDLVVCGLEMLSSACRGTTRTYLDDTGKLQRILQQVVRPNLELREEDLETFMHDADEYIQRNMEGSNFHTRRRAAVELVHSMLRHLAERARPLLAAETQALLGAAQGSWRAKDTAIYLAFVLAVDGQLVSSQRGVATQRLSDIIPVEQILVTYVYPEITSAVSEQSPGILKADCMHVVAAFRSVIGVDAYASLVPALSHHIATGDTVVMSYAAHTLERFLSLAAQSATSPTTTAAAATAATAAAASISDVFSNNIVSVLTPVCGRLQNAETPHPYLMQYLMSLCSRFPRAVAPVAEDVVRSLTAPLHRAVQNPSNPLYSQCMFEVISKCLALQPGSRAAFEEMLWPSFAYVLRENVVEYVPYVLQVLAQLVRMHHPSGAAQSGSGDLPENYQGLVQPLTGPQLYEVRVQIPAPVSLLCAFLEVFPGYVHSAGLSNAVLNVFGTLVKLKNYDHEGLNVVTAMLLAYPASVMDTYMVGVLRVLLDRLQTAPTAKYRRILVLFLSVLVVQRQDANYLVERLNSLGEGLFMNVLWAVWLPCMQKITGVVERKTCVVALARLLCESAALQANGEAWVTSAFSCLKMLYAEVEPDDHTSFVPLASTMDSLESSHGGAAGPGDFVSVFHPLREAAPKPRDVCANIADAEAFFRDSLLALLKGGGAHFLAPLKQRLGQSAPSWLP</sequence>
<dbReference type="InterPro" id="IPR016024">
    <property type="entry name" value="ARM-type_fold"/>
</dbReference>
<dbReference type="Gene3D" id="1.25.10.10">
    <property type="entry name" value="Leucine-rich Repeat Variant"/>
    <property type="match status" value="1"/>
</dbReference>
<dbReference type="PANTHER" id="PTHR10997">
    <property type="entry name" value="IMPORTIN-7, 8, 11"/>
    <property type="match status" value="1"/>
</dbReference>
<dbReference type="EMBL" id="JAECZO010000053">
    <property type="protein sequence ID" value="KAK7195381.1"/>
    <property type="molecule type" value="Genomic_DNA"/>
</dbReference>
<dbReference type="InterPro" id="IPR005043">
    <property type="entry name" value="XPO2_C"/>
</dbReference>
<proteinExistence type="predicted"/>
<evidence type="ECO:0000313" key="3">
    <source>
        <dbReference type="EMBL" id="KAK7195381.1"/>
    </source>
</evidence>
<dbReference type="InterPro" id="IPR013713">
    <property type="entry name" value="XPO2_central"/>
</dbReference>
<dbReference type="Pfam" id="PF03378">
    <property type="entry name" value="CAS_CSE1"/>
    <property type="match status" value="1"/>
</dbReference>
<dbReference type="PANTHER" id="PTHR10997:SF8">
    <property type="entry name" value="EXPORTIN-2"/>
    <property type="match status" value="1"/>
</dbReference>
<dbReference type="GO" id="GO:0006606">
    <property type="term" value="P:protein import into nucleus"/>
    <property type="evidence" value="ECO:0007669"/>
    <property type="project" value="TreeGrafter"/>
</dbReference>
<feature type="domain" description="Exportin-2 C-terminal" evidence="1">
    <location>
        <begin position="593"/>
        <end position="991"/>
    </location>
</feature>
<evidence type="ECO:0000259" key="2">
    <source>
        <dbReference type="Pfam" id="PF08506"/>
    </source>
</evidence>
<feature type="domain" description="Exportin-2 central" evidence="2">
    <location>
        <begin position="173"/>
        <end position="535"/>
    </location>
</feature>
<name>A0AAW0EPA8_9TRYP</name>
<dbReference type="SUPFAM" id="SSF48371">
    <property type="entry name" value="ARM repeat"/>
    <property type="match status" value="1"/>
</dbReference>
<keyword evidence="4" id="KW-1185">Reference proteome</keyword>
<evidence type="ECO:0000259" key="1">
    <source>
        <dbReference type="Pfam" id="PF03378"/>
    </source>
</evidence>
<reference evidence="3 4" key="1">
    <citation type="journal article" date="2021" name="MBio">
        <title>A New Model Trypanosomatid, Novymonas esmeraldas: Genomic Perception of Its 'Candidatus Pandoraea novymonadis' Endosymbiont.</title>
        <authorList>
            <person name="Zakharova A."/>
            <person name="Saura A."/>
            <person name="Butenko A."/>
            <person name="Podesvova L."/>
            <person name="Warmusova S."/>
            <person name="Kostygov A.Y."/>
            <person name="Nenarokova A."/>
            <person name="Lukes J."/>
            <person name="Opperdoes F.R."/>
            <person name="Yurchenko V."/>
        </authorList>
    </citation>
    <scope>NUCLEOTIDE SEQUENCE [LARGE SCALE GENOMIC DNA]</scope>
    <source>
        <strain evidence="3 4">E262AT.01</strain>
    </source>
</reference>